<dbReference type="GeneID" id="19880202"/>
<dbReference type="AlphaFoldDB" id="L2GSU2"/>
<dbReference type="VEuPathDB" id="MicrosporidiaDB:VCUG_02339"/>
<reference evidence="2" key="1">
    <citation type="submission" date="2011-03" db="EMBL/GenBank/DDBJ databases">
        <title>The genome sequence of Vavraia culicis strain floridensis.</title>
        <authorList>
            <consortium name="The Broad Institute Genome Sequencing Platform"/>
            <person name="Cuomo C."/>
            <person name="Becnel J."/>
            <person name="Sanscrainte N."/>
            <person name="Young S.K."/>
            <person name="Zeng Q."/>
            <person name="Gargeya S."/>
            <person name="Fitzgerald M."/>
            <person name="Haas B."/>
            <person name="Abouelleil A."/>
            <person name="Alvarado L."/>
            <person name="Arachchi H.M."/>
            <person name="Berlin A."/>
            <person name="Chapman S.B."/>
            <person name="Gearin G."/>
            <person name="Goldberg J."/>
            <person name="Griggs A."/>
            <person name="Gujja S."/>
            <person name="Hansen M."/>
            <person name="Heiman D."/>
            <person name="Howarth C."/>
            <person name="Larimer J."/>
            <person name="Lui A."/>
            <person name="MacDonald P.J.P."/>
            <person name="McCowen C."/>
            <person name="Montmayeur A."/>
            <person name="Murphy C."/>
            <person name="Neiman D."/>
            <person name="Pearson M."/>
            <person name="Priest M."/>
            <person name="Roberts A."/>
            <person name="Saif S."/>
            <person name="Shea T."/>
            <person name="Sisk P."/>
            <person name="Stolte C."/>
            <person name="Sykes S."/>
            <person name="Wortman J."/>
            <person name="Nusbaum C."/>
            <person name="Birren B."/>
        </authorList>
    </citation>
    <scope>NUCLEOTIDE SEQUENCE [LARGE SCALE GENOMIC DNA]</scope>
    <source>
        <strain evidence="2">floridensis</strain>
    </source>
</reference>
<proteinExistence type="predicted"/>
<evidence type="ECO:0000313" key="2">
    <source>
        <dbReference type="Proteomes" id="UP000011081"/>
    </source>
</evidence>
<keyword evidence="2" id="KW-1185">Reference proteome</keyword>
<protein>
    <submittedName>
        <fullName evidence="1">Uncharacterized protein</fullName>
    </submittedName>
</protein>
<evidence type="ECO:0000313" key="1">
    <source>
        <dbReference type="EMBL" id="ELA46170.1"/>
    </source>
</evidence>
<organism evidence="1 2">
    <name type="scientific">Vavraia culicis (isolate floridensis)</name>
    <name type="common">Microsporidian parasite</name>
    <dbReference type="NCBI Taxonomy" id="948595"/>
    <lineage>
        <taxon>Eukaryota</taxon>
        <taxon>Fungi</taxon>
        <taxon>Fungi incertae sedis</taxon>
        <taxon>Microsporidia</taxon>
        <taxon>Pleistophoridae</taxon>
        <taxon>Vavraia</taxon>
    </lineage>
</organism>
<accession>L2GSU2</accession>
<dbReference type="RefSeq" id="XP_008075348.1">
    <property type="nucleotide sequence ID" value="XM_008077157.1"/>
</dbReference>
<dbReference type="EMBL" id="GL877459">
    <property type="protein sequence ID" value="ELA46170.1"/>
    <property type="molecule type" value="Genomic_DNA"/>
</dbReference>
<dbReference type="Proteomes" id="UP000011081">
    <property type="component" value="Unassembled WGS sequence"/>
</dbReference>
<dbReference type="OMA" id="ENIRRMY"/>
<gene>
    <name evidence="1" type="ORF">VCUG_02339</name>
</gene>
<dbReference type="OrthoDB" id="2190746at2759"/>
<dbReference type="HOGENOM" id="CLU_1628218_0_0_1"/>
<dbReference type="InParanoid" id="L2GSU2"/>
<name>L2GSU2_VAVCU</name>
<sequence>MLCQPNIFHIVRKFYQIRLYLKNTDLNKVGAAKNVIFVSPITIDNKLLYTLNEKLMFRKQIRKSTNMLLAIEVKGLVTPRQLFRALKKCLPTVFDEKIIRKINNEENIRRMYFHVRQSIISILGVHEGNKILEKTFEDREKNESLESNAESMSEDILSDFEMI</sequence>